<sequence length="112" mass="12145">MGGESASNFRRLHGNKSIPGTPDTTNTGKSKPIEMDSLASGRFKNTTTPSPNHHHLRHSHLHLKPLIVFFSSSTSSSSSSSKVVPPSCGRTLVFLKFSSFLSKVMKLTFISS</sequence>
<proteinExistence type="predicted"/>
<evidence type="ECO:0000313" key="2">
    <source>
        <dbReference type="EMBL" id="MED6120832.1"/>
    </source>
</evidence>
<gene>
    <name evidence="2" type="ORF">PIB30_024708</name>
</gene>
<keyword evidence="3" id="KW-1185">Reference proteome</keyword>
<feature type="region of interest" description="Disordered" evidence="1">
    <location>
        <begin position="1"/>
        <end position="56"/>
    </location>
</feature>
<accession>A0ABU6RA26</accession>
<dbReference type="EMBL" id="JASCZI010030297">
    <property type="protein sequence ID" value="MED6120832.1"/>
    <property type="molecule type" value="Genomic_DNA"/>
</dbReference>
<evidence type="ECO:0000313" key="3">
    <source>
        <dbReference type="Proteomes" id="UP001341840"/>
    </source>
</evidence>
<dbReference type="Proteomes" id="UP001341840">
    <property type="component" value="Unassembled WGS sequence"/>
</dbReference>
<comment type="caution">
    <text evidence="2">The sequence shown here is derived from an EMBL/GenBank/DDBJ whole genome shotgun (WGS) entry which is preliminary data.</text>
</comment>
<protein>
    <submittedName>
        <fullName evidence="2">Uncharacterized protein</fullName>
    </submittedName>
</protein>
<reference evidence="2 3" key="1">
    <citation type="journal article" date="2023" name="Plants (Basel)">
        <title>Bridging the Gap: Combining Genomics and Transcriptomics Approaches to Understand Stylosanthes scabra, an Orphan Legume from the Brazilian Caatinga.</title>
        <authorList>
            <person name="Ferreira-Neto J.R.C."/>
            <person name="da Silva M.D."/>
            <person name="Binneck E."/>
            <person name="de Melo N.F."/>
            <person name="da Silva R.H."/>
            <person name="de Melo A.L.T.M."/>
            <person name="Pandolfi V."/>
            <person name="Bustamante F.O."/>
            <person name="Brasileiro-Vidal A.C."/>
            <person name="Benko-Iseppon A.M."/>
        </authorList>
    </citation>
    <scope>NUCLEOTIDE SEQUENCE [LARGE SCALE GENOMIC DNA]</scope>
    <source>
        <tissue evidence="2">Leaves</tissue>
    </source>
</reference>
<organism evidence="2 3">
    <name type="scientific">Stylosanthes scabra</name>
    <dbReference type="NCBI Taxonomy" id="79078"/>
    <lineage>
        <taxon>Eukaryota</taxon>
        <taxon>Viridiplantae</taxon>
        <taxon>Streptophyta</taxon>
        <taxon>Embryophyta</taxon>
        <taxon>Tracheophyta</taxon>
        <taxon>Spermatophyta</taxon>
        <taxon>Magnoliopsida</taxon>
        <taxon>eudicotyledons</taxon>
        <taxon>Gunneridae</taxon>
        <taxon>Pentapetalae</taxon>
        <taxon>rosids</taxon>
        <taxon>fabids</taxon>
        <taxon>Fabales</taxon>
        <taxon>Fabaceae</taxon>
        <taxon>Papilionoideae</taxon>
        <taxon>50 kb inversion clade</taxon>
        <taxon>dalbergioids sensu lato</taxon>
        <taxon>Dalbergieae</taxon>
        <taxon>Pterocarpus clade</taxon>
        <taxon>Stylosanthes</taxon>
    </lineage>
</organism>
<evidence type="ECO:0000256" key="1">
    <source>
        <dbReference type="SAM" id="MobiDB-lite"/>
    </source>
</evidence>
<name>A0ABU6RA26_9FABA</name>